<evidence type="ECO:0000313" key="3">
    <source>
        <dbReference type="EMBL" id="BDU72950.1"/>
    </source>
</evidence>
<dbReference type="InterPro" id="IPR002104">
    <property type="entry name" value="Integrase_catalytic"/>
</dbReference>
<dbReference type="Gene3D" id="1.10.443.10">
    <property type="entry name" value="Intergrase catalytic core"/>
    <property type="match status" value="1"/>
</dbReference>
<dbReference type="SUPFAM" id="SSF56349">
    <property type="entry name" value="DNA breaking-rejoining enzymes"/>
    <property type="match status" value="1"/>
</dbReference>
<reference evidence="4" key="1">
    <citation type="journal article" date="2023" name="Int. J. Syst. Evol. Microbiol.">
        <title>Mesoterricola silvestris gen. nov., sp. nov., Mesoterricola sediminis sp. nov., Geothrix oryzae sp. nov., Geothrix edaphica sp. nov., Geothrix rubra sp. nov., and Geothrix limicola sp. nov., six novel members of Acidobacteriota isolated from soils.</title>
        <authorList>
            <person name="Itoh H."/>
            <person name="Sugisawa Y."/>
            <person name="Mise K."/>
            <person name="Xu Z."/>
            <person name="Kuniyasu M."/>
            <person name="Ushijima N."/>
            <person name="Kawano K."/>
            <person name="Kobayashi E."/>
            <person name="Shiratori Y."/>
            <person name="Masuda Y."/>
            <person name="Senoo K."/>
        </authorList>
    </citation>
    <scope>NUCLEOTIDE SEQUENCE [LARGE SCALE GENOMIC DNA]</scope>
    <source>
        <strain evidence="4">W79</strain>
    </source>
</reference>
<dbReference type="PROSITE" id="PS51898">
    <property type="entry name" value="TYR_RECOMBINASE"/>
    <property type="match status" value="1"/>
</dbReference>
<dbReference type="InterPro" id="IPR050090">
    <property type="entry name" value="Tyrosine_recombinase_XerCD"/>
</dbReference>
<dbReference type="RefSeq" id="WP_316415858.1">
    <property type="nucleotide sequence ID" value="NZ_AP027080.1"/>
</dbReference>
<proteinExistence type="predicted"/>
<accession>A0AA48K9C2</accession>
<protein>
    <recommendedName>
        <fullName evidence="2">Tyr recombinase domain-containing protein</fullName>
    </recommendedName>
</protein>
<dbReference type="GO" id="GO:0006310">
    <property type="term" value="P:DNA recombination"/>
    <property type="evidence" value="ECO:0007669"/>
    <property type="project" value="UniProtKB-KW"/>
</dbReference>
<dbReference type="KEGG" id="msil:METEAL_21240"/>
<evidence type="ECO:0000259" key="2">
    <source>
        <dbReference type="PROSITE" id="PS51898"/>
    </source>
</evidence>
<dbReference type="Pfam" id="PF00589">
    <property type="entry name" value="Phage_integrase"/>
    <property type="match status" value="1"/>
</dbReference>
<dbReference type="InterPro" id="IPR013762">
    <property type="entry name" value="Integrase-like_cat_sf"/>
</dbReference>
<dbReference type="AlphaFoldDB" id="A0AA48K9C2"/>
<dbReference type="GO" id="GO:0003677">
    <property type="term" value="F:DNA binding"/>
    <property type="evidence" value="ECO:0007669"/>
    <property type="project" value="InterPro"/>
</dbReference>
<keyword evidence="4" id="KW-1185">Reference proteome</keyword>
<dbReference type="PANTHER" id="PTHR30349:SF64">
    <property type="entry name" value="PROPHAGE INTEGRASE INTD-RELATED"/>
    <property type="match status" value="1"/>
</dbReference>
<evidence type="ECO:0000256" key="1">
    <source>
        <dbReference type="ARBA" id="ARBA00023172"/>
    </source>
</evidence>
<dbReference type="EMBL" id="AP027080">
    <property type="protein sequence ID" value="BDU72950.1"/>
    <property type="molecule type" value="Genomic_DNA"/>
</dbReference>
<organism evidence="3 4">
    <name type="scientific">Mesoterricola silvestris</name>
    <dbReference type="NCBI Taxonomy" id="2927979"/>
    <lineage>
        <taxon>Bacteria</taxon>
        <taxon>Pseudomonadati</taxon>
        <taxon>Acidobacteriota</taxon>
        <taxon>Holophagae</taxon>
        <taxon>Holophagales</taxon>
        <taxon>Holophagaceae</taxon>
        <taxon>Mesoterricola</taxon>
    </lineage>
</organism>
<sequence>MARRAKAWFTEDGRPIMHDGIYKNTPGGDFLFDFRCCGQHKKGSTGTPIEDLARAHVAQLKRQITDAFYGRTPPEPVKPKVYTLFEVWEEWEKKKTSSVSKSHVRWMKGVVVHHTHEWKDLPITELEGAAISTLKDRYMSGTGKGFKKGEGHTVRTHSGGGWNKVLVQLRALVGFAQSEGMIQDRTFSAKGNWLKPASKAPGFLWPEQVQKFLAPIDTMRKNCKGDRFCHPGIYIRLMLGVGLREGEAINLEWERVNWRQNVIVIADARATDWRPKDREVREIEMPAWLRTYLLQWWEFCERPSKGLVMVSRHGGAHREGISKRAIEKGAAELGIVGLHPHLLRATFATTQWEIGATLDEIAAMLGHDDPEITLKHYIRRRPKGQTVNQAKAAERMGFTNPQIVPA</sequence>
<evidence type="ECO:0000313" key="4">
    <source>
        <dbReference type="Proteomes" id="UP001238179"/>
    </source>
</evidence>
<keyword evidence="1" id="KW-0233">DNA recombination</keyword>
<feature type="domain" description="Tyr recombinase" evidence="2">
    <location>
        <begin position="199"/>
        <end position="394"/>
    </location>
</feature>
<dbReference type="PANTHER" id="PTHR30349">
    <property type="entry name" value="PHAGE INTEGRASE-RELATED"/>
    <property type="match status" value="1"/>
</dbReference>
<name>A0AA48K9C2_9BACT</name>
<dbReference type="InterPro" id="IPR011010">
    <property type="entry name" value="DNA_brk_join_enz"/>
</dbReference>
<dbReference type="GO" id="GO:0015074">
    <property type="term" value="P:DNA integration"/>
    <property type="evidence" value="ECO:0007669"/>
    <property type="project" value="InterPro"/>
</dbReference>
<dbReference type="Proteomes" id="UP001238179">
    <property type="component" value="Chromosome"/>
</dbReference>
<gene>
    <name evidence="3" type="ORF">METEAL_21240</name>
</gene>